<reference evidence="1 2" key="1">
    <citation type="submission" date="2014-09" db="EMBL/GenBank/DDBJ databases">
        <title>Complete genome sequence of Endomicrobium proavitum.</title>
        <authorList>
            <person name="Zheng H."/>
        </authorList>
    </citation>
    <scope>NUCLEOTIDE SEQUENCE [LARGE SCALE GENOMIC DNA]</scope>
    <source>
        <strain evidence="1 2">Rsa215</strain>
    </source>
</reference>
<accession>A0A0G3WLD8</accession>
<organism evidence="1 2">
    <name type="scientific">Endomicrobium proavitum</name>
    <dbReference type="NCBI Taxonomy" id="1408281"/>
    <lineage>
        <taxon>Bacteria</taxon>
        <taxon>Pseudomonadati</taxon>
        <taxon>Elusimicrobiota</taxon>
        <taxon>Endomicrobiia</taxon>
        <taxon>Endomicrobiales</taxon>
        <taxon>Endomicrobiaceae</taxon>
        <taxon>Endomicrobium</taxon>
    </lineage>
</organism>
<sequence length="119" mass="13391">MQVFLFFTSTVFAASLAIANVVNVYLSAKDTKTVETAIMRACQDKDWTPVKKPDNIITATLHVIQHMIVVDINYSKTGYSITYKDSVNMQYNASKNKIHAKYSAWVANFSKSIKGNIVY</sequence>
<dbReference type="KEGG" id="epo:Epro_0945"/>
<keyword evidence="1" id="KW-0449">Lipoprotein</keyword>
<dbReference type="OrthoDB" id="9815328at2"/>
<name>A0A0G3WLD8_9BACT</name>
<evidence type="ECO:0000313" key="1">
    <source>
        <dbReference type="EMBL" id="AKL98324.1"/>
    </source>
</evidence>
<proteinExistence type="predicted"/>
<dbReference type="Proteomes" id="UP000035337">
    <property type="component" value="Chromosome"/>
</dbReference>
<gene>
    <name evidence="1" type="ORF">Epro_0945</name>
</gene>
<dbReference type="AlphaFoldDB" id="A0A0G3WLD8"/>
<protein>
    <submittedName>
        <fullName evidence="1">Putative lipoprotein</fullName>
    </submittedName>
</protein>
<keyword evidence="2" id="KW-1185">Reference proteome</keyword>
<dbReference type="RefSeq" id="WP_052570876.1">
    <property type="nucleotide sequence ID" value="NZ_CP009498.1"/>
</dbReference>
<evidence type="ECO:0000313" key="2">
    <source>
        <dbReference type="Proteomes" id="UP000035337"/>
    </source>
</evidence>
<dbReference type="STRING" id="1408281.Epro_0945"/>
<dbReference type="EMBL" id="CP009498">
    <property type="protein sequence ID" value="AKL98324.1"/>
    <property type="molecule type" value="Genomic_DNA"/>
</dbReference>